<accession>A0ABS8W0U1</accession>
<gene>
    <name evidence="2" type="ORF">HAX54_043318</name>
</gene>
<sequence length="119" mass="13138">MPLSAISSNNRPSQMPRVDFLIDFPESRLVAKSVGKHSLESIYESPDEEEEGEIDEDILVEQPPQANIKSLQDLEDSVLSATMERSRKDTFMVGTSGMERSRKDTFMVGTSGTAANLEG</sequence>
<organism evidence="2 3">
    <name type="scientific">Datura stramonium</name>
    <name type="common">Jimsonweed</name>
    <name type="synonym">Common thornapple</name>
    <dbReference type="NCBI Taxonomy" id="4076"/>
    <lineage>
        <taxon>Eukaryota</taxon>
        <taxon>Viridiplantae</taxon>
        <taxon>Streptophyta</taxon>
        <taxon>Embryophyta</taxon>
        <taxon>Tracheophyta</taxon>
        <taxon>Spermatophyta</taxon>
        <taxon>Magnoliopsida</taxon>
        <taxon>eudicotyledons</taxon>
        <taxon>Gunneridae</taxon>
        <taxon>Pentapetalae</taxon>
        <taxon>asterids</taxon>
        <taxon>lamiids</taxon>
        <taxon>Solanales</taxon>
        <taxon>Solanaceae</taxon>
        <taxon>Solanoideae</taxon>
        <taxon>Datureae</taxon>
        <taxon>Datura</taxon>
    </lineage>
</organism>
<evidence type="ECO:0000313" key="3">
    <source>
        <dbReference type="Proteomes" id="UP000823775"/>
    </source>
</evidence>
<comment type="caution">
    <text evidence="2">The sequence shown here is derived from an EMBL/GenBank/DDBJ whole genome shotgun (WGS) entry which is preliminary data.</text>
</comment>
<keyword evidence="3" id="KW-1185">Reference proteome</keyword>
<feature type="compositionally biased region" description="Polar residues" evidence="1">
    <location>
        <begin position="108"/>
        <end position="119"/>
    </location>
</feature>
<evidence type="ECO:0000313" key="2">
    <source>
        <dbReference type="EMBL" id="MCE2055739.1"/>
    </source>
</evidence>
<dbReference type="Proteomes" id="UP000823775">
    <property type="component" value="Unassembled WGS sequence"/>
</dbReference>
<name>A0ABS8W0U1_DATST</name>
<proteinExistence type="predicted"/>
<feature type="region of interest" description="Disordered" evidence="1">
    <location>
        <begin position="90"/>
        <end position="119"/>
    </location>
</feature>
<dbReference type="EMBL" id="JACEIK010006465">
    <property type="protein sequence ID" value="MCE2055739.1"/>
    <property type="molecule type" value="Genomic_DNA"/>
</dbReference>
<evidence type="ECO:0000256" key="1">
    <source>
        <dbReference type="SAM" id="MobiDB-lite"/>
    </source>
</evidence>
<protein>
    <submittedName>
        <fullName evidence="2">Uncharacterized protein</fullName>
    </submittedName>
</protein>
<reference evidence="2 3" key="1">
    <citation type="journal article" date="2021" name="BMC Genomics">
        <title>Datura genome reveals duplications of psychoactive alkaloid biosynthetic genes and high mutation rate following tissue culture.</title>
        <authorList>
            <person name="Rajewski A."/>
            <person name="Carter-House D."/>
            <person name="Stajich J."/>
            <person name="Litt A."/>
        </authorList>
    </citation>
    <scope>NUCLEOTIDE SEQUENCE [LARGE SCALE GENOMIC DNA]</scope>
    <source>
        <strain evidence="2">AR-01</strain>
    </source>
</reference>